<dbReference type="PRINTS" id="PR00080">
    <property type="entry name" value="SDRFAMILY"/>
</dbReference>
<proteinExistence type="inferred from homology"/>
<dbReference type="CDD" id="cd05233">
    <property type="entry name" value="SDR_c"/>
    <property type="match status" value="1"/>
</dbReference>
<evidence type="ECO:0000259" key="5">
    <source>
        <dbReference type="SMART" id="SM00822"/>
    </source>
</evidence>
<protein>
    <submittedName>
        <fullName evidence="6">SDR family oxidoreductase</fullName>
    </submittedName>
</protein>
<dbReference type="SUPFAM" id="SSF51735">
    <property type="entry name" value="NAD(P)-binding Rossmann-fold domains"/>
    <property type="match status" value="1"/>
</dbReference>
<evidence type="ECO:0000256" key="2">
    <source>
        <dbReference type="ARBA" id="ARBA00023002"/>
    </source>
</evidence>
<name>A0A7H0GQM8_9BURK</name>
<evidence type="ECO:0000256" key="4">
    <source>
        <dbReference type="RuleBase" id="RU000363"/>
    </source>
</evidence>
<dbReference type="KEGG" id="daer:H9K75_17700"/>
<dbReference type="InterPro" id="IPR002347">
    <property type="entry name" value="SDR_fam"/>
</dbReference>
<dbReference type="PANTHER" id="PTHR24321:SF8">
    <property type="entry name" value="ESTRADIOL 17-BETA-DEHYDROGENASE 8-RELATED"/>
    <property type="match status" value="1"/>
</dbReference>
<evidence type="ECO:0000313" key="7">
    <source>
        <dbReference type="Proteomes" id="UP000516028"/>
    </source>
</evidence>
<dbReference type="InterPro" id="IPR057326">
    <property type="entry name" value="KR_dom"/>
</dbReference>
<dbReference type="FunFam" id="3.40.50.720:FF:000084">
    <property type="entry name" value="Short-chain dehydrogenase reductase"/>
    <property type="match status" value="1"/>
</dbReference>
<keyword evidence="3" id="KW-0520">NAD</keyword>
<feature type="domain" description="Ketoreductase" evidence="5">
    <location>
        <begin position="22"/>
        <end position="201"/>
    </location>
</feature>
<dbReference type="Proteomes" id="UP000516028">
    <property type="component" value="Chromosome"/>
</dbReference>
<organism evidence="6 7">
    <name type="scientific">Diaphorobacter aerolatus</name>
    <dbReference type="NCBI Taxonomy" id="1288495"/>
    <lineage>
        <taxon>Bacteria</taxon>
        <taxon>Pseudomonadati</taxon>
        <taxon>Pseudomonadota</taxon>
        <taxon>Betaproteobacteria</taxon>
        <taxon>Burkholderiales</taxon>
        <taxon>Comamonadaceae</taxon>
        <taxon>Diaphorobacter</taxon>
    </lineage>
</organism>
<dbReference type="InterPro" id="IPR020904">
    <property type="entry name" value="Sc_DH/Rdtase_CS"/>
</dbReference>
<sequence length="275" mass="28173">MGANSKPAASVELQATERFANQVVVVTGGTSGIGLATCKLFARQGAKVVFCGRRAALGQAAQQAISQAGGQAEYVQADVRVEDDVARLIEQARQRYGSLDIVVANAGITVQKALHSYSTAEWQDVIDTNLRGGFFTLKHSVPPMLAAGGGRILVIASSVANVAGAAQSAYVASKAGLVGMVRSAALDYGDKGIRINAILPGTTDTALVRRAAGMENVPDAAWQVGAAQWGKSAVRGLKRMARPEEIAAFIVAMASPDLTFATGAALSSDGGTGAG</sequence>
<evidence type="ECO:0000313" key="6">
    <source>
        <dbReference type="EMBL" id="QNP50594.1"/>
    </source>
</evidence>
<evidence type="ECO:0000256" key="1">
    <source>
        <dbReference type="ARBA" id="ARBA00006484"/>
    </source>
</evidence>
<dbReference type="EMBL" id="CP060783">
    <property type="protein sequence ID" value="QNP50594.1"/>
    <property type="molecule type" value="Genomic_DNA"/>
</dbReference>
<accession>A0A7H0GQM8</accession>
<dbReference type="SMART" id="SM00822">
    <property type="entry name" value="PKS_KR"/>
    <property type="match status" value="1"/>
</dbReference>
<keyword evidence="2" id="KW-0560">Oxidoreductase</keyword>
<evidence type="ECO:0000256" key="3">
    <source>
        <dbReference type="ARBA" id="ARBA00023027"/>
    </source>
</evidence>
<dbReference type="Pfam" id="PF00106">
    <property type="entry name" value="adh_short"/>
    <property type="match status" value="1"/>
</dbReference>
<dbReference type="PRINTS" id="PR00081">
    <property type="entry name" value="GDHRDH"/>
</dbReference>
<dbReference type="PANTHER" id="PTHR24321">
    <property type="entry name" value="DEHYDROGENASES, SHORT CHAIN"/>
    <property type="match status" value="1"/>
</dbReference>
<dbReference type="AlphaFoldDB" id="A0A7H0GQM8"/>
<gene>
    <name evidence="6" type="ORF">H9K75_17700</name>
</gene>
<dbReference type="InterPro" id="IPR036291">
    <property type="entry name" value="NAD(P)-bd_dom_sf"/>
</dbReference>
<dbReference type="Gene3D" id="3.40.50.720">
    <property type="entry name" value="NAD(P)-binding Rossmann-like Domain"/>
    <property type="match status" value="1"/>
</dbReference>
<dbReference type="PROSITE" id="PS00061">
    <property type="entry name" value="ADH_SHORT"/>
    <property type="match status" value="1"/>
</dbReference>
<comment type="similarity">
    <text evidence="1 4">Belongs to the short-chain dehydrogenases/reductases (SDR) family.</text>
</comment>
<dbReference type="GO" id="GO:0016491">
    <property type="term" value="F:oxidoreductase activity"/>
    <property type="evidence" value="ECO:0007669"/>
    <property type="project" value="UniProtKB-KW"/>
</dbReference>
<reference evidence="6 7" key="1">
    <citation type="submission" date="2020-08" db="EMBL/GenBank/DDBJ databases">
        <title>Genome sequence of Diaphorobacter aerolatus KACC 16536T.</title>
        <authorList>
            <person name="Hyun D.-W."/>
            <person name="Bae J.-W."/>
        </authorList>
    </citation>
    <scope>NUCLEOTIDE SEQUENCE [LARGE SCALE GENOMIC DNA]</scope>
    <source>
        <strain evidence="6 7">KACC 16536</strain>
    </source>
</reference>
<keyword evidence="7" id="KW-1185">Reference proteome</keyword>